<name>A0A8H4ESD9_GIGMA</name>
<gene>
    <name evidence="1" type="ORF">F8M41_002565</name>
</gene>
<dbReference type="Proteomes" id="UP000439903">
    <property type="component" value="Unassembled WGS sequence"/>
</dbReference>
<dbReference type="EMBL" id="WTPW01000123">
    <property type="protein sequence ID" value="KAF0544891.1"/>
    <property type="molecule type" value="Genomic_DNA"/>
</dbReference>
<dbReference type="AlphaFoldDB" id="A0A8H4ESD9"/>
<proteinExistence type="predicted"/>
<sequence length="114" mass="12752">MATSVSGQVNHIIRLINHLHAQISSREGNPLDDPGAGTIATSSRCFNPNNKNVKSGTLFTVMERVSREIKAIGMENEDDKPKLLDEIVVNFSFELNKKKKLNKKLNIIFSFNII</sequence>
<evidence type="ECO:0000313" key="2">
    <source>
        <dbReference type="Proteomes" id="UP000439903"/>
    </source>
</evidence>
<reference evidence="1 2" key="1">
    <citation type="journal article" date="2019" name="Environ. Microbiol.">
        <title>At the nexus of three kingdoms: the genome of the mycorrhizal fungus Gigaspora margarita provides insights into plant, endobacterial and fungal interactions.</title>
        <authorList>
            <person name="Venice F."/>
            <person name="Ghignone S."/>
            <person name="Salvioli di Fossalunga A."/>
            <person name="Amselem J."/>
            <person name="Novero M."/>
            <person name="Xianan X."/>
            <person name="Sedzielewska Toro K."/>
            <person name="Morin E."/>
            <person name="Lipzen A."/>
            <person name="Grigoriev I.V."/>
            <person name="Henrissat B."/>
            <person name="Martin F.M."/>
            <person name="Bonfante P."/>
        </authorList>
    </citation>
    <scope>NUCLEOTIDE SEQUENCE [LARGE SCALE GENOMIC DNA]</scope>
    <source>
        <strain evidence="1 2">BEG34</strain>
    </source>
</reference>
<organism evidence="1 2">
    <name type="scientific">Gigaspora margarita</name>
    <dbReference type="NCBI Taxonomy" id="4874"/>
    <lineage>
        <taxon>Eukaryota</taxon>
        <taxon>Fungi</taxon>
        <taxon>Fungi incertae sedis</taxon>
        <taxon>Mucoromycota</taxon>
        <taxon>Glomeromycotina</taxon>
        <taxon>Glomeromycetes</taxon>
        <taxon>Diversisporales</taxon>
        <taxon>Gigasporaceae</taxon>
        <taxon>Gigaspora</taxon>
    </lineage>
</organism>
<protein>
    <submittedName>
        <fullName evidence="1">Uncharacterized protein</fullName>
    </submittedName>
</protein>
<accession>A0A8H4ESD9</accession>
<comment type="caution">
    <text evidence="1">The sequence shown here is derived from an EMBL/GenBank/DDBJ whole genome shotgun (WGS) entry which is preliminary data.</text>
</comment>
<evidence type="ECO:0000313" key="1">
    <source>
        <dbReference type="EMBL" id="KAF0544891.1"/>
    </source>
</evidence>
<keyword evidence="2" id="KW-1185">Reference proteome</keyword>